<sequence length="50" mass="5553">MRAVDSRGIFKIFNCSPGVSWIDTRPHAPQQKQDGSKAGSHVKDNHSDDM</sequence>
<evidence type="ECO:0000256" key="1">
    <source>
        <dbReference type="SAM" id="MobiDB-lite"/>
    </source>
</evidence>
<dbReference type="AlphaFoldDB" id="A0AAD5M7Q7"/>
<protein>
    <submittedName>
        <fullName evidence="2">Uncharacterized protein</fullName>
    </submittedName>
</protein>
<evidence type="ECO:0000313" key="3">
    <source>
        <dbReference type="Proteomes" id="UP001196413"/>
    </source>
</evidence>
<comment type="caution">
    <text evidence="2">The sequence shown here is derived from an EMBL/GenBank/DDBJ whole genome shotgun (WGS) entry which is preliminary data.</text>
</comment>
<dbReference type="Proteomes" id="UP001196413">
    <property type="component" value="Unassembled WGS sequence"/>
</dbReference>
<gene>
    <name evidence="2" type="ORF">KIN20_008263</name>
</gene>
<feature type="region of interest" description="Disordered" evidence="1">
    <location>
        <begin position="19"/>
        <end position="50"/>
    </location>
</feature>
<evidence type="ECO:0000313" key="2">
    <source>
        <dbReference type="EMBL" id="KAJ1352073.1"/>
    </source>
</evidence>
<dbReference type="EMBL" id="JAHQIW010001300">
    <property type="protein sequence ID" value="KAJ1352073.1"/>
    <property type="molecule type" value="Genomic_DNA"/>
</dbReference>
<feature type="compositionally biased region" description="Basic and acidic residues" evidence="1">
    <location>
        <begin position="41"/>
        <end position="50"/>
    </location>
</feature>
<name>A0AAD5M7Q7_PARTN</name>
<keyword evidence="3" id="KW-1185">Reference proteome</keyword>
<accession>A0AAD5M7Q7</accession>
<proteinExistence type="predicted"/>
<organism evidence="2 3">
    <name type="scientific">Parelaphostrongylus tenuis</name>
    <name type="common">Meningeal worm</name>
    <dbReference type="NCBI Taxonomy" id="148309"/>
    <lineage>
        <taxon>Eukaryota</taxon>
        <taxon>Metazoa</taxon>
        <taxon>Ecdysozoa</taxon>
        <taxon>Nematoda</taxon>
        <taxon>Chromadorea</taxon>
        <taxon>Rhabditida</taxon>
        <taxon>Rhabditina</taxon>
        <taxon>Rhabditomorpha</taxon>
        <taxon>Strongyloidea</taxon>
        <taxon>Metastrongylidae</taxon>
        <taxon>Parelaphostrongylus</taxon>
    </lineage>
</organism>
<reference evidence="2" key="1">
    <citation type="submission" date="2021-06" db="EMBL/GenBank/DDBJ databases">
        <title>Parelaphostrongylus tenuis whole genome reference sequence.</title>
        <authorList>
            <person name="Garwood T.J."/>
            <person name="Larsen P.A."/>
            <person name="Fountain-Jones N.M."/>
            <person name="Garbe J.R."/>
            <person name="Macchietto M.G."/>
            <person name="Kania S.A."/>
            <person name="Gerhold R.W."/>
            <person name="Richards J.E."/>
            <person name="Wolf T.M."/>
        </authorList>
    </citation>
    <scope>NUCLEOTIDE SEQUENCE</scope>
    <source>
        <strain evidence="2">MNPRO001-30</strain>
        <tissue evidence="2">Meninges</tissue>
    </source>
</reference>